<keyword evidence="3" id="KW-1185">Reference proteome</keyword>
<organism evidence="2 3">
    <name type="scientific">Paradevosia shaoguanensis</name>
    <dbReference type="NCBI Taxonomy" id="1335043"/>
    <lineage>
        <taxon>Bacteria</taxon>
        <taxon>Pseudomonadati</taxon>
        <taxon>Pseudomonadota</taxon>
        <taxon>Alphaproteobacteria</taxon>
        <taxon>Hyphomicrobiales</taxon>
        <taxon>Devosiaceae</taxon>
        <taxon>Paradevosia</taxon>
    </lineage>
</organism>
<feature type="compositionally biased region" description="Basic and acidic residues" evidence="1">
    <location>
        <begin position="1"/>
        <end position="11"/>
    </location>
</feature>
<reference evidence="2" key="1">
    <citation type="submission" date="2022-03" db="EMBL/GenBank/DDBJ databases">
        <title>The complete genome sequence of a Methyloterrigena soli.</title>
        <authorList>
            <person name="Zi Z."/>
        </authorList>
    </citation>
    <scope>NUCLEOTIDE SEQUENCE</scope>
    <source>
        <strain evidence="2">M48</strain>
    </source>
</reference>
<dbReference type="RefSeq" id="WP_035089802.1">
    <property type="nucleotide sequence ID" value="NZ_CP068983.1"/>
</dbReference>
<comment type="caution">
    <text evidence="2">The sequence shown here is derived from an EMBL/GenBank/DDBJ whole genome shotgun (WGS) entry which is preliminary data.</text>
</comment>
<sequence>MLDRYKNRAENLESPAGHGFAITPHDTNALPEATRAVFVGSDGDLRVEFISGATVTLAGIQGGTLLPIRVAKVLATETSAGQIVGLV</sequence>
<name>A0AA41QLC5_9HYPH</name>
<dbReference type="AlphaFoldDB" id="A0AA41QLC5"/>
<evidence type="ECO:0000256" key="1">
    <source>
        <dbReference type="SAM" id="MobiDB-lite"/>
    </source>
</evidence>
<dbReference type="Proteomes" id="UP001156140">
    <property type="component" value="Unassembled WGS sequence"/>
</dbReference>
<protein>
    <submittedName>
        <fullName evidence="2">Uncharacterized protein</fullName>
    </submittedName>
</protein>
<accession>A0AA41QLC5</accession>
<proteinExistence type="predicted"/>
<evidence type="ECO:0000313" key="3">
    <source>
        <dbReference type="Proteomes" id="UP001156140"/>
    </source>
</evidence>
<gene>
    <name evidence="2" type="ORF">ML536_03660</name>
</gene>
<dbReference type="EMBL" id="JALAZD010000001">
    <property type="protein sequence ID" value="MCI0125919.1"/>
    <property type="molecule type" value="Genomic_DNA"/>
</dbReference>
<evidence type="ECO:0000313" key="2">
    <source>
        <dbReference type="EMBL" id="MCI0125919.1"/>
    </source>
</evidence>
<feature type="region of interest" description="Disordered" evidence="1">
    <location>
        <begin position="1"/>
        <end position="25"/>
    </location>
</feature>